<dbReference type="KEGG" id="acij:JS278_02100"/>
<dbReference type="InterPro" id="IPR004381">
    <property type="entry name" value="Glycerate_kinase"/>
</dbReference>
<evidence type="ECO:0000313" key="2">
    <source>
        <dbReference type="Proteomes" id="UP000251995"/>
    </source>
</evidence>
<evidence type="ECO:0008006" key="3">
    <source>
        <dbReference type="Google" id="ProtNLM"/>
    </source>
</evidence>
<dbReference type="Proteomes" id="UP000251995">
    <property type="component" value="Chromosome"/>
</dbReference>
<dbReference type="AlphaFoldDB" id="A0A344UVF4"/>
<dbReference type="SUPFAM" id="SSF110738">
    <property type="entry name" value="Glycerate kinase I"/>
    <property type="match status" value="1"/>
</dbReference>
<protein>
    <recommendedName>
        <fullName evidence="3">Glycerate kinase</fullName>
    </recommendedName>
</protein>
<keyword evidence="2" id="KW-1185">Reference proteome</keyword>
<dbReference type="Pfam" id="PF02595">
    <property type="entry name" value="Gly_kinase"/>
    <property type="match status" value="1"/>
</dbReference>
<dbReference type="PANTHER" id="PTHR21599">
    <property type="entry name" value="GLYCERATE KINASE"/>
    <property type="match status" value="1"/>
</dbReference>
<sequence>MRVLVVTDAWSCLSSRQVGTALGRAWAGLGDEVAVIPMGKAGDGFQRALADLPEAGRVDLIAPEFPAAGEDQWSADSAPLGHRLAELPVEPGRHQVIELAEAPWRDGGRGMIAYLRGHGHLLGAGRWPGPLTLVTTSDQACLELTGLRGVVSVEGRAEGMDPARMLSLDQDLCDWARELTGDADAGAAPGTGAAGGIGLAISALGGRITTGPRLLLDLAGARRSAAEADLVVTGCEELNFGTLGGEVVAEVLELAEPLGVPVIAVPLASEVSARELRQAGLEAATPLDCGPVTGPQGLPAITAAAGPVARTWHW</sequence>
<dbReference type="EMBL" id="CP025198">
    <property type="protein sequence ID" value="AXE39252.1"/>
    <property type="molecule type" value="Genomic_DNA"/>
</dbReference>
<dbReference type="Gene3D" id="3.40.50.10350">
    <property type="entry name" value="Glycerate kinase, domain 1"/>
    <property type="match status" value="1"/>
</dbReference>
<name>A0A344UVF4_9ACTN</name>
<dbReference type="PANTHER" id="PTHR21599:SF0">
    <property type="entry name" value="GLYCERATE KINASE"/>
    <property type="match status" value="1"/>
</dbReference>
<organism evidence="1 2">
    <name type="scientific">Acidipropionibacterium virtanenii</name>
    <dbReference type="NCBI Taxonomy" id="2057246"/>
    <lineage>
        <taxon>Bacteria</taxon>
        <taxon>Bacillati</taxon>
        <taxon>Actinomycetota</taxon>
        <taxon>Actinomycetes</taxon>
        <taxon>Propionibacteriales</taxon>
        <taxon>Propionibacteriaceae</taxon>
        <taxon>Acidipropionibacterium</taxon>
    </lineage>
</organism>
<dbReference type="GO" id="GO:0008887">
    <property type="term" value="F:glycerate kinase activity"/>
    <property type="evidence" value="ECO:0007669"/>
    <property type="project" value="InterPro"/>
</dbReference>
<evidence type="ECO:0000313" key="1">
    <source>
        <dbReference type="EMBL" id="AXE39252.1"/>
    </source>
</evidence>
<dbReference type="InterPro" id="IPR036129">
    <property type="entry name" value="Glycerate_kinase_sf"/>
</dbReference>
<reference evidence="1 2" key="1">
    <citation type="submission" date="2017-12" db="EMBL/GenBank/DDBJ databases">
        <title>The whole genome sequence of the Acidipropionibacterium virtanenii sp. nov. type strain JS278.</title>
        <authorList>
            <person name="Laine P."/>
            <person name="Deptula P."/>
            <person name="Varmanen P."/>
            <person name="Auvinen P."/>
        </authorList>
    </citation>
    <scope>NUCLEOTIDE SEQUENCE [LARGE SCALE GENOMIC DNA]</scope>
    <source>
        <strain evidence="1 2">JS278</strain>
    </source>
</reference>
<dbReference type="InterPro" id="IPR018197">
    <property type="entry name" value="Glycerate_kinase_RE-like"/>
</dbReference>
<gene>
    <name evidence="1" type="ORF">JS278_02100</name>
</gene>
<dbReference type="GO" id="GO:0031388">
    <property type="term" value="P:organic acid phosphorylation"/>
    <property type="evidence" value="ECO:0007669"/>
    <property type="project" value="InterPro"/>
</dbReference>
<accession>A0A344UVF4</accession>
<proteinExistence type="predicted"/>